<dbReference type="PANTHER" id="PTHR44858:SF1">
    <property type="entry name" value="UDP-N-ACETYLGLUCOSAMINE--PEPTIDE N-ACETYLGLUCOSAMINYLTRANSFERASE SPINDLY-RELATED"/>
    <property type="match status" value="1"/>
</dbReference>
<dbReference type="InterPro" id="IPR050498">
    <property type="entry name" value="Ycf3"/>
</dbReference>
<name>A0ABQ7GE23_DUNSA</name>
<sequence>MQPTFDPALENELRQRRKKPLSYKTSPFRDNDAIIASSSHELTQDPANLKALLHRGQAYARKELWQPALADYNYLLELNPENTDAWYYRGALFEKLMRLDDAIHDFSKVLSLDANHVMASYARASCRNRQGDLFQAIEDYTYALERDATAHNLHAAVNSSKRRSLDPKRRSAVDVSPQTNTWQSGRGQIGSQSLDLGGSQACLGAGSVAQAASLSARAAQGRNLDEYQLGTARGGGERHSDTSALQPRILLGDLSHGRAAPVATSTPQTPSVSYFTLPDALLQTSPPLHQRIPAPSQPEEHANTAPLPSNLEPHPRARTFEGREEEGHPPKNRDRRNSWGAAQERISGRCDSPDAHQQWQLGDQHGDDHKHTHGLGPGVQGLSGADGGQQLKLEDGSGGRRQELDAHHAGGLAFRKVPGSDFLDPRPSPPHAWNVLLMKCLAIAAGQANDYRSAVHEYALALQVDPRHFKSLFNKGFSHDKVRHDGFVSLFLAREGWHGGGIVGLDLVRQRWHLAGLVPNAEIKRGKGLSQKVRRAFAGGVRCLSF</sequence>
<dbReference type="InterPro" id="IPR011990">
    <property type="entry name" value="TPR-like_helical_dom_sf"/>
</dbReference>
<feature type="repeat" description="TPR" evidence="3">
    <location>
        <begin position="83"/>
        <end position="116"/>
    </location>
</feature>
<dbReference type="Gene3D" id="1.25.40.10">
    <property type="entry name" value="Tetratricopeptide repeat domain"/>
    <property type="match status" value="1"/>
</dbReference>
<feature type="compositionally biased region" description="Gly residues" evidence="4">
    <location>
        <begin position="375"/>
        <end position="387"/>
    </location>
</feature>
<evidence type="ECO:0000256" key="4">
    <source>
        <dbReference type="SAM" id="MobiDB-lite"/>
    </source>
</evidence>
<feature type="compositionally biased region" description="Polar residues" evidence="4">
    <location>
        <begin position="176"/>
        <end position="190"/>
    </location>
</feature>
<dbReference type="Pfam" id="PF00515">
    <property type="entry name" value="TPR_1"/>
    <property type="match status" value="1"/>
</dbReference>
<comment type="caution">
    <text evidence="5">The sequence shown here is derived from an EMBL/GenBank/DDBJ whole genome shotgun (WGS) entry which is preliminary data.</text>
</comment>
<feature type="compositionally biased region" description="Basic and acidic residues" evidence="4">
    <location>
        <begin position="392"/>
        <end position="403"/>
    </location>
</feature>
<feature type="region of interest" description="Disordered" evidence="4">
    <location>
        <begin position="285"/>
        <end position="403"/>
    </location>
</feature>
<dbReference type="SUPFAM" id="SSF48452">
    <property type="entry name" value="TPR-like"/>
    <property type="match status" value="1"/>
</dbReference>
<feature type="compositionally biased region" description="Basic and acidic residues" evidence="4">
    <location>
        <begin position="313"/>
        <end position="337"/>
    </location>
</feature>
<keyword evidence="1" id="KW-0677">Repeat</keyword>
<keyword evidence="6" id="KW-1185">Reference proteome</keyword>
<dbReference type="InterPro" id="IPR019734">
    <property type="entry name" value="TPR_rpt"/>
</dbReference>
<organism evidence="5 6">
    <name type="scientific">Dunaliella salina</name>
    <name type="common">Green alga</name>
    <name type="synonym">Protococcus salinus</name>
    <dbReference type="NCBI Taxonomy" id="3046"/>
    <lineage>
        <taxon>Eukaryota</taxon>
        <taxon>Viridiplantae</taxon>
        <taxon>Chlorophyta</taxon>
        <taxon>core chlorophytes</taxon>
        <taxon>Chlorophyceae</taxon>
        <taxon>CS clade</taxon>
        <taxon>Chlamydomonadales</taxon>
        <taxon>Dunaliellaceae</taxon>
        <taxon>Dunaliella</taxon>
    </lineage>
</organism>
<protein>
    <submittedName>
        <fullName evidence="5">Uncharacterized protein</fullName>
    </submittedName>
</protein>
<reference evidence="5" key="1">
    <citation type="submission" date="2017-08" db="EMBL/GenBank/DDBJ databases">
        <authorList>
            <person name="Polle J.E."/>
            <person name="Barry K."/>
            <person name="Cushman J."/>
            <person name="Schmutz J."/>
            <person name="Tran D."/>
            <person name="Hathwaick L.T."/>
            <person name="Yim W.C."/>
            <person name="Jenkins J."/>
            <person name="Mckie-Krisberg Z.M."/>
            <person name="Prochnik S."/>
            <person name="Lindquist E."/>
            <person name="Dockter R.B."/>
            <person name="Adam C."/>
            <person name="Molina H."/>
            <person name="Bunkerborg J."/>
            <person name="Jin E."/>
            <person name="Buchheim M."/>
            <person name="Magnuson J."/>
        </authorList>
    </citation>
    <scope>NUCLEOTIDE SEQUENCE</scope>
    <source>
        <strain evidence="5">CCAP 19/18</strain>
    </source>
</reference>
<proteinExistence type="predicted"/>
<accession>A0ABQ7GE23</accession>
<dbReference type="PROSITE" id="PS50005">
    <property type="entry name" value="TPR"/>
    <property type="match status" value="2"/>
</dbReference>
<dbReference type="Proteomes" id="UP000815325">
    <property type="component" value="Unassembled WGS sequence"/>
</dbReference>
<evidence type="ECO:0000313" key="6">
    <source>
        <dbReference type="Proteomes" id="UP000815325"/>
    </source>
</evidence>
<feature type="repeat" description="TPR" evidence="3">
    <location>
        <begin position="49"/>
        <end position="82"/>
    </location>
</feature>
<dbReference type="PANTHER" id="PTHR44858">
    <property type="entry name" value="TETRATRICOPEPTIDE REPEAT PROTEIN 6"/>
    <property type="match status" value="1"/>
</dbReference>
<feature type="compositionally biased region" description="Basic and acidic residues" evidence="4">
    <location>
        <begin position="163"/>
        <end position="172"/>
    </location>
</feature>
<dbReference type="SMART" id="SM00028">
    <property type="entry name" value="TPR"/>
    <property type="match status" value="4"/>
</dbReference>
<evidence type="ECO:0000256" key="1">
    <source>
        <dbReference type="ARBA" id="ARBA00022737"/>
    </source>
</evidence>
<gene>
    <name evidence="5" type="ORF">DUNSADRAFT_11082</name>
</gene>
<evidence type="ECO:0000256" key="2">
    <source>
        <dbReference type="ARBA" id="ARBA00022803"/>
    </source>
</evidence>
<feature type="region of interest" description="Disordered" evidence="4">
    <location>
        <begin position="158"/>
        <end position="190"/>
    </location>
</feature>
<dbReference type="EMBL" id="MU069844">
    <property type="protein sequence ID" value="KAF5832863.1"/>
    <property type="molecule type" value="Genomic_DNA"/>
</dbReference>
<evidence type="ECO:0000256" key="3">
    <source>
        <dbReference type="PROSITE-ProRule" id="PRU00339"/>
    </source>
</evidence>
<keyword evidence="2 3" id="KW-0802">TPR repeat</keyword>
<evidence type="ECO:0000313" key="5">
    <source>
        <dbReference type="EMBL" id="KAF5832863.1"/>
    </source>
</evidence>